<comment type="similarity">
    <text evidence="2">Belongs to the patched family.</text>
</comment>
<feature type="region of interest" description="Disordered" evidence="7">
    <location>
        <begin position="1"/>
        <end position="48"/>
    </location>
</feature>
<evidence type="ECO:0000256" key="8">
    <source>
        <dbReference type="SAM" id="Phobius"/>
    </source>
</evidence>
<accession>A0A1I7ZSP2</accession>
<proteinExistence type="inferred from homology"/>
<organism evidence="10 11">
    <name type="scientific">Steinernema glaseri</name>
    <dbReference type="NCBI Taxonomy" id="37863"/>
    <lineage>
        <taxon>Eukaryota</taxon>
        <taxon>Metazoa</taxon>
        <taxon>Ecdysozoa</taxon>
        <taxon>Nematoda</taxon>
        <taxon>Chromadorea</taxon>
        <taxon>Rhabditida</taxon>
        <taxon>Tylenchina</taxon>
        <taxon>Panagrolaimomorpha</taxon>
        <taxon>Strongyloidoidea</taxon>
        <taxon>Steinernematidae</taxon>
        <taxon>Steinernema</taxon>
    </lineage>
</organism>
<feature type="transmembrane region" description="Helical" evidence="8">
    <location>
        <begin position="468"/>
        <end position="497"/>
    </location>
</feature>
<dbReference type="InterPro" id="IPR000731">
    <property type="entry name" value="SSD"/>
</dbReference>
<protein>
    <submittedName>
        <fullName evidence="11">SSD domain-containing protein</fullName>
    </submittedName>
</protein>
<feature type="compositionally biased region" description="Basic and acidic residues" evidence="7">
    <location>
        <begin position="1"/>
        <end position="18"/>
    </location>
</feature>
<dbReference type="InterPro" id="IPR051697">
    <property type="entry name" value="Patched_domain-protein"/>
</dbReference>
<dbReference type="SUPFAM" id="SSF82866">
    <property type="entry name" value="Multidrug efflux transporter AcrB transmembrane domain"/>
    <property type="match status" value="1"/>
</dbReference>
<evidence type="ECO:0000256" key="2">
    <source>
        <dbReference type="ARBA" id="ARBA00005585"/>
    </source>
</evidence>
<dbReference type="PANTHER" id="PTHR10796:SF88">
    <property type="entry name" value="SSD DOMAIN-CONTAINING PROTEIN"/>
    <property type="match status" value="1"/>
</dbReference>
<feature type="transmembrane region" description="Helical" evidence="8">
    <location>
        <begin position="362"/>
        <end position="383"/>
    </location>
</feature>
<dbReference type="GO" id="GO:0018996">
    <property type="term" value="P:molting cycle, collagen and cuticulin-based cuticle"/>
    <property type="evidence" value="ECO:0007669"/>
    <property type="project" value="TreeGrafter"/>
</dbReference>
<reference evidence="11" key="1">
    <citation type="submission" date="2016-11" db="UniProtKB">
        <authorList>
            <consortium name="WormBaseParasite"/>
        </authorList>
    </citation>
    <scope>IDENTIFICATION</scope>
</reference>
<evidence type="ECO:0000313" key="10">
    <source>
        <dbReference type="Proteomes" id="UP000095287"/>
    </source>
</evidence>
<evidence type="ECO:0000259" key="9">
    <source>
        <dbReference type="PROSITE" id="PS50156"/>
    </source>
</evidence>
<dbReference type="GO" id="GO:0006897">
    <property type="term" value="P:endocytosis"/>
    <property type="evidence" value="ECO:0007669"/>
    <property type="project" value="TreeGrafter"/>
</dbReference>
<dbReference type="Gene3D" id="1.20.1640.10">
    <property type="entry name" value="Multidrug efflux transporter AcrB transmembrane domain"/>
    <property type="match status" value="1"/>
</dbReference>
<evidence type="ECO:0000256" key="3">
    <source>
        <dbReference type="ARBA" id="ARBA00022692"/>
    </source>
</evidence>
<evidence type="ECO:0000256" key="5">
    <source>
        <dbReference type="ARBA" id="ARBA00023136"/>
    </source>
</evidence>
<dbReference type="InterPro" id="IPR003392">
    <property type="entry name" value="PTHD_SSD"/>
</dbReference>
<dbReference type="WBParaSite" id="L893_g29403.t1">
    <property type="protein sequence ID" value="L893_g29403.t1"/>
    <property type="gene ID" value="L893_g29403"/>
</dbReference>
<dbReference type="PANTHER" id="PTHR10796">
    <property type="entry name" value="PATCHED-RELATED"/>
    <property type="match status" value="1"/>
</dbReference>
<keyword evidence="10" id="KW-1185">Reference proteome</keyword>
<evidence type="ECO:0000256" key="4">
    <source>
        <dbReference type="ARBA" id="ARBA00022989"/>
    </source>
</evidence>
<dbReference type="GO" id="GO:0005886">
    <property type="term" value="C:plasma membrane"/>
    <property type="evidence" value="ECO:0007669"/>
    <property type="project" value="TreeGrafter"/>
</dbReference>
<evidence type="ECO:0000256" key="7">
    <source>
        <dbReference type="SAM" id="MobiDB-lite"/>
    </source>
</evidence>
<keyword evidence="5 8" id="KW-0472">Membrane</keyword>
<comment type="subcellular location">
    <subcellularLocation>
        <location evidence="1">Membrane</location>
        <topology evidence="1">Multi-pass membrane protein</topology>
    </subcellularLocation>
</comment>
<dbReference type="PROSITE" id="PS50156">
    <property type="entry name" value="SSD"/>
    <property type="match status" value="1"/>
</dbReference>
<dbReference type="AlphaFoldDB" id="A0A1I7ZSP2"/>
<evidence type="ECO:0000256" key="1">
    <source>
        <dbReference type="ARBA" id="ARBA00004141"/>
    </source>
</evidence>
<keyword evidence="3 8" id="KW-0812">Transmembrane</keyword>
<dbReference type="GO" id="GO:0030659">
    <property type="term" value="C:cytoplasmic vesicle membrane"/>
    <property type="evidence" value="ECO:0007669"/>
    <property type="project" value="TreeGrafter"/>
</dbReference>
<evidence type="ECO:0000313" key="11">
    <source>
        <dbReference type="WBParaSite" id="L893_g29403.t1"/>
    </source>
</evidence>
<dbReference type="Pfam" id="PF02460">
    <property type="entry name" value="Patched"/>
    <property type="match status" value="1"/>
</dbReference>
<keyword evidence="6" id="KW-0325">Glycoprotein</keyword>
<evidence type="ECO:0000256" key="6">
    <source>
        <dbReference type="ARBA" id="ARBA00023180"/>
    </source>
</evidence>
<feature type="domain" description="SSD" evidence="9">
    <location>
        <begin position="359"/>
        <end position="496"/>
    </location>
</feature>
<name>A0A1I7ZSP2_9BILA</name>
<feature type="compositionally biased region" description="Low complexity" evidence="7">
    <location>
        <begin position="26"/>
        <end position="48"/>
    </location>
</feature>
<feature type="transmembrane region" description="Helical" evidence="8">
    <location>
        <begin position="389"/>
        <end position="411"/>
    </location>
</feature>
<feature type="transmembrane region" description="Helical" evidence="8">
    <location>
        <begin position="326"/>
        <end position="350"/>
    </location>
</feature>
<dbReference type="Proteomes" id="UP000095287">
    <property type="component" value="Unplaced"/>
</dbReference>
<sequence length="532" mass="58780">MNLKIHPDNGGKAVEKVPDAGPNFASRLSTPPGSSSASSDSSSNMEPPQTETCLMKAIARCYRAWAYFIANNAVKTIIFCSILTIICTIKIVKTPQENDIAGYTPYGARSRDEYEVRQEFFAENGAGVNVFVLILAKDGGSLLRDDYLNETIQVHDHIATNFTILNHHTQKQESYAEFCYSFCSINEPIRHFYNGLRIQKSRLAAGEALNDRIILNYPISTLYGRQMSLQPNFFGVTLANEALSTSNTSAIAGTLSPSISNMISSKMLALVFKAERVGGWTDMELKAYEMAISNYFQFEYKSDRIKVLTLSTTFVESEVVRGGMRMLPFLIVGFAIMLMCSSITTFMSAAYFEQISIHKFSLAFAACVCPFMACGTALGLLFFAGVRFGSVLCVTPFLVLAIGVDDAYLMIHSWQRVSRRLKQYPAEEDSIGYRLAEVLTDTGPAILISALTNILADAVGSFTGSPEITLLCIGNMAALFIDFFFQITFYTAVMAVAGHYEMEAEKRQKNKLQIEIGDENSVNIKNTCCKVS</sequence>
<keyword evidence="4 8" id="KW-1133">Transmembrane helix</keyword>